<sequence length="290" mass="31863">MKGIILAGGSGTRLHPLTLATSKQLLPIYDKPMIYYPLATLMLAGVRDILIISTPESLPDIQRLFGDGSRLGLSLSYRVQTEPRGIADAYILGASHVAGQRSALILGDNFFHGSGFRRLLRAGWEILDGCTLFSYPVTDPERYAVGDLDERGNLVSIEEKPARPVSNNAITGLYLYDADVVEIARDLQPSARGELEITDVNQVYLKEGRAKVIELGRGFTWLDAGTHQALLDAGEYVRMLESRQGVRVACVEEIALRMNLIDAESCHRLGAEMNNSEYGRYVMSIAGSFV</sequence>
<reference evidence="13" key="1">
    <citation type="journal article" date="2019" name="Int. J. Syst. Evol. Microbiol.">
        <title>The Global Catalogue of Microorganisms (GCM) 10K type strain sequencing project: providing services to taxonomists for standard genome sequencing and annotation.</title>
        <authorList>
            <consortium name="The Broad Institute Genomics Platform"/>
            <consortium name="The Broad Institute Genome Sequencing Center for Infectious Disease"/>
            <person name="Wu L."/>
            <person name="Ma J."/>
        </authorList>
    </citation>
    <scope>NUCLEOTIDE SEQUENCE [LARGE SCALE GENOMIC DNA]</scope>
    <source>
        <strain evidence="13">CGMCC 4.7132</strain>
    </source>
</reference>
<protein>
    <recommendedName>
        <fullName evidence="4 10">Glucose-1-phosphate thymidylyltransferase</fullName>
        <ecNumber evidence="3 10">2.7.7.24</ecNumber>
    </recommendedName>
</protein>
<evidence type="ECO:0000259" key="11">
    <source>
        <dbReference type="Pfam" id="PF00483"/>
    </source>
</evidence>
<evidence type="ECO:0000256" key="4">
    <source>
        <dbReference type="ARBA" id="ARBA00017654"/>
    </source>
</evidence>
<dbReference type="NCBIfam" id="TIGR01207">
    <property type="entry name" value="rmlA"/>
    <property type="match status" value="1"/>
</dbReference>
<dbReference type="InterPro" id="IPR005907">
    <property type="entry name" value="G1P_thy_trans_s"/>
</dbReference>
<evidence type="ECO:0000256" key="8">
    <source>
        <dbReference type="ARBA" id="ARBA00022842"/>
    </source>
</evidence>
<keyword evidence="6 10" id="KW-0548">Nucleotidyltransferase</keyword>
<comment type="cofactor">
    <cofactor evidence="1">
        <name>Mg(2+)</name>
        <dbReference type="ChEBI" id="CHEBI:18420"/>
    </cofactor>
</comment>
<dbReference type="InterPro" id="IPR029044">
    <property type="entry name" value="Nucleotide-diphossugar_trans"/>
</dbReference>
<evidence type="ECO:0000256" key="1">
    <source>
        <dbReference type="ARBA" id="ARBA00001946"/>
    </source>
</evidence>
<feature type="domain" description="Nucleotidyl transferase" evidence="11">
    <location>
        <begin position="2"/>
        <end position="235"/>
    </location>
</feature>
<dbReference type="PANTHER" id="PTHR43532">
    <property type="entry name" value="GLUCOSE-1-PHOSPHATE THYMIDYLYLTRANSFERASE"/>
    <property type="match status" value="1"/>
</dbReference>
<evidence type="ECO:0000256" key="9">
    <source>
        <dbReference type="ARBA" id="ARBA00049336"/>
    </source>
</evidence>
<evidence type="ECO:0000256" key="5">
    <source>
        <dbReference type="ARBA" id="ARBA00022679"/>
    </source>
</evidence>
<dbReference type="SUPFAM" id="SSF53448">
    <property type="entry name" value="Nucleotide-diphospho-sugar transferases"/>
    <property type="match status" value="1"/>
</dbReference>
<comment type="caution">
    <text evidence="12">The sequence shown here is derived from an EMBL/GenBank/DDBJ whole genome shotgun (WGS) entry which is preliminary data.</text>
</comment>
<name>A0ABV9CSD2_9ACTN</name>
<evidence type="ECO:0000313" key="13">
    <source>
        <dbReference type="Proteomes" id="UP001596004"/>
    </source>
</evidence>
<dbReference type="InterPro" id="IPR005835">
    <property type="entry name" value="NTP_transferase_dom"/>
</dbReference>
<accession>A0ABV9CSD2</accession>
<keyword evidence="13" id="KW-1185">Reference proteome</keyword>
<keyword evidence="8 10" id="KW-0460">Magnesium</keyword>
<dbReference type="Proteomes" id="UP001596004">
    <property type="component" value="Unassembled WGS sequence"/>
</dbReference>
<dbReference type="Pfam" id="PF00483">
    <property type="entry name" value="NTP_transferase"/>
    <property type="match status" value="1"/>
</dbReference>
<evidence type="ECO:0000256" key="6">
    <source>
        <dbReference type="ARBA" id="ARBA00022695"/>
    </source>
</evidence>
<dbReference type="RefSeq" id="WP_380849373.1">
    <property type="nucleotide sequence ID" value="NZ_JBHSFP010000037.1"/>
</dbReference>
<dbReference type="EMBL" id="JBHSFP010000037">
    <property type="protein sequence ID" value="MFC4535906.1"/>
    <property type="molecule type" value="Genomic_DNA"/>
</dbReference>
<evidence type="ECO:0000256" key="10">
    <source>
        <dbReference type="RuleBase" id="RU003706"/>
    </source>
</evidence>
<evidence type="ECO:0000313" key="12">
    <source>
        <dbReference type="EMBL" id="MFC4535906.1"/>
    </source>
</evidence>
<organism evidence="12 13">
    <name type="scientific">Sphaerisporangium dianthi</name>
    <dbReference type="NCBI Taxonomy" id="1436120"/>
    <lineage>
        <taxon>Bacteria</taxon>
        <taxon>Bacillati</taxon>
        <taxon>Actinomycetota</taxon>
        <taxon>Actinomycetes</taxon>
        <taxon>Streptosporangiales</taxon>
        <taxon>Streptosporangiaceae</taxon>
        <taxon>Sphaerisporangium</taxon>
    </lineage>
</organism>
<proteinExistence type="inferred from homology"/>
<evidence type="ECO:0000256" key="2">
    <source>
        <dbReference type="ARBA" id="ARBA00010480"/>
    </source>
</evidence>
<gene>
    <name evidence="12" type="primary">rfbA</name>
    <name evidence="12" type="ORF">ACFO60_34510</name>
</gene>
<dbReference type="GO" id="GO:0008879">
    <property type="term" value="F:glucose-1-phosphate thymidylyltransferase activity"/>
    <property type="evidence" value="ECO:0007669"/>
    <property type="project" value="UniProtKB-EC"/>
</dbReference>
<comment type="function">
    <text evidence="10">Catalyzes the formation of dTDP-glucose, from dTTP and glucose 1-phosphate, as well as its pyrophosphorolysis.</text>
</comment>
<evidence type="ECO:0000256" key="7">
    <source>
        <dbReference type="ARBA" id="ARBA00022723"/>
    </source>
</evidence>
<comment type="similarity">
    <text evidence="2 10">Belongs to the glucose-1-phosphate thymidylyltransferase family.</text>
</comment>
<keyword evidence="5 10" id="KW-0808">Transferase</keyword>
<comment type="catalytic activity">
    <reaction evidence="9 10">
        <text>dTTP + alpha-D-glucose 1-phosphate + H(+) = dTDP-alpha-D-glucose + diphosphate</text>
        <dbReference type="Rhea" id="RHEA:15225"/>
        <dbReference type="ChEBI" id="CHEBI:15378"/>
        <dbReference type="ChEBI" id="CHEBI:33019"/>
        <dbReference type="ChEBI" id="CHEBI:37568"/>
        <dbReference type="ChEBI" id="CHEBI:57477"/>
        <dbReference type="ChEBI" id="CHEBI:58601"/>
        <dbReference type="EC" id="2.7.7.24"/>
    </reaction>
</comment>
<dbReference type="CDD" id="cd02538">
    <property type="entry name" value="G1P_TT_short"/>
    <property type="match status" value="1"/>
</dbReference>
<evidence type="ECO:0000256" key="3">
    <source>
        <dbReference type="ARBA" id="ARBA00012461"/>
    </source>
</evidence>
<dbReference type="PANTHER" id="PTHR43532:SF1">
    <property type="entry name" value="GLUCOSE-1-PHOSPHATE THYMIDYLYLTRANSFERASE 1"/>
    <property type="match status" value="1"/>
</dbReference>
<dbReference type="Gene3D" id="3.90.550.10">
    <property type="entry name" value="Spore Coat Polysaccharide Biosynthesis Protein SpsA, Chain A"/>
    <property type="match status" value="1"/>
</dbReference>
<dbReference type="EC" id="2.7.7.24" evidence="3 10"/>
<keyword evidence="7 10" id="KW-0479">Metal-binding</keyword>